<gene>
    <name evidence="2" type="ORF">STAS_25755</name>
</gene>
<feature type="domain" description="Agenet" evidence="1">
    <location>
        <begin position="253"/>
        <end position="309"/>
    </location>
</feature>
<reference evidence="3" key="1">
    <citation type="journal article" date="2019" name="Curr. Biol.">
        <title>Genome Sequence of Striga asiatica Provides Insight into the Evolution of Plant Parasitism.</title>
        <authorList>
            <person name="Yoshida S."/>
            <person name="Kim S."/>
            <person name="Wafula E.K."/>
            <person name="Tanskanen J."/>
            <person name="Kim Y.M."/>
            <person name="Honaas L."/>
            <person name="Yang Z."/>
            <person name="Spallek T."/>
            <person name="Conn C.E."/>
            <person name="Ichihashi Y."/>
            <person name="Cheong K."/>
            <person name="Cui S."/>
            <person name="Der J.P."/>
            <person name="Gundlach H."/>
            <person name="Jiao Y."/>
            <person name="Hori C."/>
            <person name="Ishida J.K."/>
            <person name="Kasahara H."/>
            <person name="Kiba T."/>
            <person name="Kim M.S."/>
            <person name="Koo N."/>
            <person name="Laohavisit A."/>
            <person name="Lee Y.H."/>
            <person name="Lumba S."/>
            <person name="McCourt P."/>
            <person name="Mortimer J.C."/>
            <person name="Mutuku J.M."/>
            <person name="Nomura T."/>
            <person name="Sasaki-Sekimoto Y."/>
            <person name="Seto Y."/>
            <person name="Wang Y."/>
            <person name="Wakatake T."/>
            <person name="Sakakibara H."/>
            <person name="Demura T."/>
            <person name="Yamaguchi S."/>
            <person name="Yoneyama K."/>
            <person name="Manabe R.I."/>
            <person name="Nelson D.C."/>
            <person name="Schulman A.H."/>
            <person name="Timko M.P."/>
            <person name="dePamphilis C.W."/>
            <person name="Choi D."/>
            <person name="Shirasu K."/>
        </authorList>
    </citation>
    <scope>NUCLEOTIDE SEQUENCE [LARGE SCALE GENOMIC DNA]</scope>
    <source>
        <strain evidence="3">cv. UVA1</strain>
    </source>
</reference>
<evidence type="ECO:0000259" key="1">
    <source>
        <dbReference type="SMART" id="SM00743"/>
    </source>
</evidence>
<dbReference type="CDD" id="cd20406">
    <property type="entry name" value="Tudor_Agenet_AtDUF_rpt2_4"/>
    <property type="match status" value="2"/>
</dbReference>
<dbReference type="PANTHER" id="PTHR31917:SF147">
    <property type="entry name" value="AGENET DOMAIN-CONTAINING PROTEIN"/>
    <property type="match status" value="1"/>
</dbReference>
<organism evidence="2 3">
    <name type="scientific">Striga asiatica</name>
    <name type="common">Asiatic witchweed</name>
    <name type="synonym">Buchnera asiatica</name>
    <dbReference type="NCBI Taxonomy" id="4170"/>
    <lineage>
        <taxon>Eukaryota</taxon>
        <taxon>Viridiplantae</taxon>
        <taxon>Streptophyta</taxon>
        <taxon>Embryophyta</taxon>
        <taxon>Tracheophyta</taxon>
        <taxon>Spermatophyta</taxon>
        <taxon>Magnoliopsida</taxon>
        <taxon>eudicotyledons</taxon>
        <taxon>Gunneridae</taxon>
        <taxon>Pentapetalae</taxon>
        <taxon>asterids</taxon>
        <taxon>lamiids</taxon>
        <taxon>Lamiales</taxon>
        <taxon>Orobanchaceae</taxon>
        <taxon>Buchnereae</taxon>
        <taxon>Striga</taxon>
    </lineage>
</organism>
<dbReference type="EMBL" id="BKCP01008292">
    <property type="protein sequence ID" value="GER48592.1"/>
    <property type="molecule type" value="Genomic_DNA"/>
</dbReference>
<dbReference type="PANTHER" id="PTHR31917">
    <property type="entry name" value="AGENET DOMAIN-CONTAINING PROTEIN-RELATED"/>
    <property type="match status" value="1"/>
</dbReference>
<dbReference type="OrthoDB" id="2020707at2759"/>
<dbReference type="AlphaFoldDB" id="A0A5A7QUL8"/>
<sequence length="320" mass="36749">MAAFFDDTVLKFFKKGARVEISSDDEGFRGSWYEGTVVRPPRGGKRGPAKVLVEYKTLTEDEKGTRPLKEELELVQLRPPPPREAAGRIFGFGEEVDAYYSDGWWEGTITEVVEEGAEGKYAVFFSGTREQIVFSASDLRLHREWNHGKWVPPLENSEMEEEVMPVGDKKPAKVESKHKEIEHSYSPGDVVEVSSDEEGFEGAWFVAKIVKKLKEKYLIEYQTLKDDDGSTLLREEVDGLHIRPCPPDVEIVDRFEVGEEVDAFYNDGWWTGIISKLLIKEKYSVYFTASEELIKFNHTDLRVHQNWINGKWETSKNRKS</sequence>
<dbReference type="CDD" id="cd20405">
    <property type="entry name" value="Tudor_Agenet_AtDUF_rpt1_3"/>
    <property type="match status" value="2"/>
</dbReference>
<protein>
    <submittedName>
        <fullName evidence="2">Agenet domain-containing protein</fullName>
    </submittedName>
</protein>
<evidence type="ECO:0000313" key="3">
    <source>
        <dbReference type="Proteomes" id="UP000325081"/>
    </source>
</evidence>
<dbReference type="SMART" id="SM00743">
    <property type="entry name" value="Agenet"/>
    <property type="match status" value="4"/>
</dbReference>
<evidence type="ECO:0000313" key="2">
    <source>
        <dbReference type="EMBL" id="GER48592.1"/>
    </source>
</evidence>
<proteinExistence type="predicted"/>
<dbReference type="Gene3D" id="2.30.30.140">
    <property type="match status" value="1"/>
</dbReference>
<feature type="domain" description="Agenet" evidence="1">
    <location>
        <begin position="183"/>
        <end position="250"/>
    </location>
</feature>
<name>A0A5A7QUL8_STRAF</name>
<dbReference type="Pfam" id="PF05641">
    <property type="entry name" value="Agenet"/>
    <property type="match status" value="2"/>
</dbReference>
<feature type="domain" description="Agenet" evidence="1">
    <location>
        <begin position="88"/>
        <end position="147"/>
    </location>
</feature>
<comment type="caution">
    <text evidence="2">The sequence shown here is derived from an EMBL/GenBank/DDBJ whole genome shotgun (WGS) entry which is preliminary data.</text>
</comment>
<dbReference type="Proteomes" id="UP000325081">
    <property type="component" value="Unassembled WGS sequence"/>
</dbReference>
<dbReference type="InterPro" id="IPR008395">
    <property type="entry name" value="Agenet-like_dom"/>
</dbReference>
<accession>A0A5A7QUL8</accession>
<dbReference type="InterPro" id="IPR014002">
    <property type="entry name" value="Agenet_dom_plant"/>
</dbReference>
<feature type="domain" description="Agenet" evidence="1">
    <location>
        <begin position="11"/>
        <end position="85"/>
    </location>
</feature>
<keyword evidence="3" id="KW-1185">Reference proteome</keyword>